<feature type="transmembrane region" description="Helical" evidence="6">
    <location>
        <begin position="391"/>
        <end position="413"/>
    </location>
</feature>
<evidence type="ECO:0000256" key="2">
    <source>
        <dbReference type="ARBA" id="ARBA00022475"/>
    </source>
</evidence>
<feature type="transmembrane region" description="Helical" evidence="6">
    <location>
        <begin position="178"/>
        <end position="196"/>
    </location>
</feature>
<feature type="transmembrane region" description="Helical" evidence="6">
    <location>
        <begin position="363"/>
        <end position="385"/>
    </location>
</feature>
<evidence type="ECO:0000256" key="5">
    <source>
        <dbReference type="ARBA" id="ARBA00023136"/>
    </source>
</evidence>
<reference evidence="7 8" key="1">
    <citation type="submission" date="2019-12" db="EMBL/GenBank/DDBJ databases">
        <title>Hymenobacter sp. HMF4947 Genome sequencing and assembly.</title>
        <authorList>
            <person name="Kang H."/>
            <person name="Cha I."/>
            <person name="Kim H."/>
            <person name="Joh K."/>
        </authorList>
    </citation>
    <scope>NUCLEOTIDE SEQUENCE [LARGE SCALE GENOMIC DNA]</scope>
    <source>
        <strain evidence="7 8">HMF4947</strain>
    </source>
</reference>
<evidence type="ECO:0000256" key="6">
    <source>
        <dbReference type="SAM" id="Phobius"/>
    </source>
</evidence>
<dbReference type="InterPro" id="IPR050833">
    <property type="entry name" value="Poly_Biosynth_Transport"/>
</dbReference>
<gene>
    <name evidence="7" type="ORF">GO988_12855</name>
</gene>
<feature type="transmembrane region" description="Helical" evidence="6">
    <location>
        <begin position="294"/>
        <end position="316"/>
    </location>
</feature>
<organism evidence="7 8">
    <name type="scientific">Hymenobacter ginkgonis</name>
    <dbReference type="NCBI Taxonomy" id="2682976"/>
    <lineage>
        <taxon>Bacteria</taxon>
        <taxon>Pseudomonadati</taxon>
        <taxon>Bacteroidota</taxon>
        <taxon>Cytophagia</taxon>
        <taxon>Cytophagales</taxon>
        <taxon>Hymenobacteraceae</taxon>
        <taxon>Hymenobacter</taxon>
    </lineage>
</organism>
<dbReference type="PANTHER" id="PTHR30250">
    <property type="entry name" value="PST FAMILY PREDICTED COLANIC ACID TRANSPORTER"/>
    <property type="match status" value="1"/>
</dbReference>
<name>A0A7K1TFN6_9BACT</name>
<proteinExistence type="predicted"/>
<evidence type="ECO:0008006" key="9">
    <source>
        <dbReference type="Google" id="ProtNLM"/>
    </source>
</evidence>
<keyword evidence="8" id="KW-1185">Reference proteome</keyword>
<accession>A0A7K1TFN6</accession>
<dbReference type="PANTHER" id="PTHR30250:SF30">
    <property type="entry name" value="LIPID III FLIPPASE"/>
    <property type="match status" value="1"/>
</dbReference>
<keyword evidence="3 6" id="KW-0812">Transmembrane</keyword>
<keyword evidence="2" id="KW-1003">Cell membrane</keyword>
<dbReference type="AlphaFoldDB" id="A0A7K1TFN6"/>
<comment type="subcellular location">
    <subcellularLocation>
        <location evidence="1">Cell membrane</location>
        <topology evidence="1">Multi-pass membrane protein</topology>
    </subcellularLocation>
</comment>
<feature type="transmembrane region" description="Helical" evidence="6">
    <location>
        <begin position="149"/>
        <end position="172"/>
    </location>
</feature>
<evidence type="ECO:0000256" key="3">
    <source>
        <dbReference type="ARBA" id="ARBA00022692"/>
    </source>
</evidence>
<keyword evidence="5 6" id="KW-0472">Membrane</keyword>
<evidence type="ECO:0000256" key="4">
    <source>
        <dbReference type="ARBA" id="ARBA00022989"/>
    </source>
</evidence>
<feature type="transmembrane region" description="Helical" evidence="6">
    <location>
        <begin position="265"/>
        <end position="287"/>
    </location>
</feature>
<feature type="transmembrane region" description="Helical" evidence="6">
    <location>
        <begin position="87"/>
        <end position="115"/>
    </location>
</feature>
<dbReference type="RefSeq" id="WP_157566046.1">
    <property type="nucleotide sequence ID" value="NZ_WQKZ01000003.1"/>
</dbReference>
<evidence type="ECO:0000313" key="8">
    <source>
        <dbReference type="Proteomes" id="UP000441336"/>
    </source>
</evidence>
<feature type="transmembrane region" description="Helical" evidence="6">
    <location>
        <begin position="217"/>
        <end position="235"/>
    </location>
</feature>
<dbReference type="Proteomes" id="UP000441336">
    <property type="component" value="Unassembled WGS sequence"/>
</dbReference>
<comment type="caution">
    <text evidence="7">The sequence shown here is derived from an EMBL/GenBank/DDBJ whole genome shotgun (WGS) entry which is preliminary data.</text>
</comment>
<feature type="transmembrane region" description="Helical" evidence="6">
    <location>
        <begin position="121"/>
        <end position="142"/>
    </location>
</feature>
<sequence length="414" mass="42416">MATSTRSIWQGFVRGSLGTGVAVVARAAGTLVLNKLVAVYGGPGGLTQLAQFQNLMALFGALPADGVQVGATARLAPLRPGSGRYRAWLGAAGVLTAATVAAAGAVLLVTGGAAWPPGRSLVFTLGLLLVAAQALVSAALLAAGRRRAYVAQAVVLSLLGTGAAAGALAAGWALPQVLLAYLAGQVLALPPGVVAARRAGLLRGLRLGPHSPAAIRGLLRFLLMAAGSLLFGRAVDYAVRAVIMAQFAPARTDLWQAVAKLSDNYTLVVGALLSTVFYPRLAALAAAPAQAQGYLRAVLGLLAGGLALGLGVVYALRDTLLPLLFAPRLLAARELLAPQLLGDWAKFLTWVFLYQLLARARPLPYLAVQAASAALYAGLLAGLLPSHGLEGVLLAHAARYGLLLLACGLIHIWR</sequence>
<protein>
    <recommendedName>
        <fullName evidence="9">O-antigen translocase</fullName>
    </recommendedName>
</protein>
<feature type="transmembrane region" description="Helical" evidence="6">
    <location>
        <begin position="336"/>
        <end position="356"/>
    </location>
</feature>
<dbReference type="EMBL" id="WQKZ01000003">
    <property type="protein sequence ID" value="MVN77217.1"/>
    <property type="molecule type" value="Genomic_DNA"/>
</dbReference>
<evidence type="ECO:0000313" key="7">
    <source>
        <dbReference type="EMBL" id="MVN77217.1"/>
    </source>
</evidence>
<keyword evidence="4 6" id="KW-1133">Transmembrane helix</keyword>
<evidence type="ECO:0000256" key="1">
    <source>
        <dbReference type="ARBA" id="ARBA00004651"/>
    </source>
</evidence>
<dbReference type="GO" id="GO:0005886">
    <property type="term" value="C:plasma membrane"/>
    <property type="evidence" value="ECO:0007669"/>
    <property type="project" value="UniProtKB-SubCell"/>
</dbReference>